<dbReference type="CDD" id="cd05716">
    <property type="entry name" value="IgV_pIgR_like"/>
    <property type="match status" value="1"/>
</dbReference>
<dbReference type="GeneID" id="103271019"/>
<gene>
    <name evidence="11" type="primary">LOC103271019</name>
</gene>
<protein>
    <submittedName>
        <fullName evidence="11">CMRF35-like molecule 7</fullName>
    </submittedName>
</protein>
<evidence type="ECO:0000313" key="10">
    <source>
        <dbReference type="Proteomes" id="UP000189704"/>
    </source>
</evidence>
<accession>A0A3Q0ED01</accession>
<dbReference type="FunFam" id="2.60.40.10:FF:000370">
    <property type="entry name" value="CMRF35-like molecule 1"/>
    <property type="match status" value="1"/>
</dbReference>
<dbReference type="RefSeq" id="XP_021573466.1">
    <property type="nucleotide sequence ID" value="XM_021717791.1"/>
</dbReference>
<feature type="domain" description="Immunoglobulin" evidence="9">
    <location>
        <begin position="21"/>
        <end position="120"/>
    </location>
</feature>
<dbReference type="SMART" id="SM00409">
    <property type="entry name" value="IG"/>
    <property type="match status" value="1"/>
</dbReference>
<dbReference type="SUPFAM" id="SSF48726">
    <property type="entry name" value="Immunoglobulin"/>
    <property type="match status" value="1"/>
</dbReference>
<organism evidence="10 11">
    <name type="scientific">Carlito syrichta</name>
    <name type="common">Philippine tarsier</name>
    <name type="synonym">Tarsius syrichta</name>
    <dbReference type="NCBI Taxonomy" id="1868482"/>
    <lineage>
        <taxon>Eukaryota</taxon>
        <taxon>Metazoa</taxon>
        <taxon>Chordata</taxon>
        <taxon>Craniata</taxon>
        <taxon>Vertebrata</taxon>
        <taxon>Euteleostomi</taxon>
        <taxon>Mammalia</taxon>
        <taxon>Eutheria</taxon>
        <taxon>Euarchontoglires</taxon>
        <taxon>Primates</taxon>
        <taxon>Haplorrhini</taxon>
        <taxon>Tarsiiformes</taxon>
        <taxon>Tarsiidae</taxon>
        <taxon>Carlito</taxon>
    </lineage>
</organism>
<feature type="non-terminal residue" evidence="11">
    <location>
        <position position="257"/>
    </location>
</feature>
<name>A0A3Q0ED01_CARSF</name>
<dbReference type="GO" id="GO:0005886">
    <property type="term" value="C:plasma membrane"/>
    <property type="evidence" value="ECO:0007669"/>
    <property type="project" value="TreeGrafter"/>
</dbReference>
<evidence type="ECO:0000256" key="8">
    <source>
        <dbReference type="SAM" id="SignalP"/>
    </source>
</evidence>
<dbReference type="PROSITE" id="PS51257">
    <property type="entry name" value="PROKAR_LIPOPROTEIN"/>
    <property type="match status" value="1"/>
</dbReference>
<feature type="chain" id="PRO_5017925036" evidence="8">
    <location>
        <begin position="18"/>
        <end position="257"/>
    </location>
</feature>
<dbReference type="AlphaFoldDB" id="A0A3Q0ED01"/>
<dbReference type="KEGG" id="csyr:103271019"/>
<sequence length="257" mass="29499">MWRPPALLFLSLSGCFSIYGPESVRGPEQGSVAVKCHYDQKWETHNKWWCRGENWDLCNILIRTRGSEQEEKSDRVSIRDNQREHWFTVTMEGLRRDDTDIYWCGIQKFGTDLGVRVKVIIDPADAQQGWQGLAGDGGVDLSFSDPRLSQGKPHCRTFLYEHYPPLQLANQKALVALTHYILLVFVKVPILLILVGAILWLKGFQRVPEETWRQPVYMNLSSDLLTKDTAFPPWTPFPKEIPDVEETPLSPQDTATE</sequence>
<keyword evidence="4 7" id="KW-0472">Membrane</keyword>
<reference evidence="11" key="1">
    <citation type="submission" date="2025-08" db="UniProtKB">
        <authorList>
            <consortium name="RefSeq"/>
        </authorList>
    </citation>
    <scope>IDENTIFICATION</scope>
</reference>
<dbReference type="OrthoDB" id="8920197at2759"/>
<evidence type="ECO:0000259" key="9">
    <source>
        <dbReference type="SMART" id="SM00409"/>
    </source>
</evidence>
<dbReference type="InterPro" id="IPR050671">
    <property type="entry name" value="CD300_family_receptors"/>
</dbReference>
<dbReference type="Pfam" id="PF07686">
    <property type="entry name" value="V-set"/>
    <property type="match status" value="1"/>
</dbReference>
<evidence type="ECO:0000256" key="1">
    <source>
        <dbReference type="ARBA" id="ARBA00004370"/>
    </source>
</evidence>
<feature type="signal peptide" evidence="8">
    <location>
        <begin position="1"/>
        <end position="17"/>
    </location>
</feature>
<evidence type="ECO:0000256" key="5">
    <source>
        <dbReference type="ARBA" id="ARBA00023157"/>
    </source>
</evidence>
<feature type="region of interest" description="Disordered" evidence="6">
    <location>
        <begin position="236"/>
        <end position="257"/>
    </location>
</feature>
<dbReference type="PANTHER" id="PTHR11860">
    <property type="entry name" value="POLYMERIC-IMMUNOGLOBULIN RECEPTOR"/>
    <property type="match status" value="1"/>
</dbReference>
<dbReference type="InterPro" id="IPR036179">
    <property type="entry name" value="Ig-like_dom_sf"/>
</dbReference>
<dbReference type="Proteomes" id="UP000189704">
    <property type="component" value="Unplaced"/>
</dbReference>
<dbReference type="InterPro" id="IPR013106">
    <property type="entry name" value="Ig_V-set"/>
</dbReference>
<evidence type="ECO:0000256" key="3">
    <source>
        <dbReference type="ARBA" id="ARBA00022729"/>
    </source>
</evidence>
<dbReference type="PANTHER" id="PTHR11860:SF103">
    <property type="entry name" value="CMRF35-LIKE MOLECULE 7"/>
    <property type="match status" value="1"/>
</dbReference>
<keyword evidence="2 7" id="KW-0812">Transmembrane</keyword>
<evidence type="ECO:0000256" key="4">
    <source>
        <dbReference type="ARBA" id="ARBA00023136"/>
    </source>
</evidence>
<evidence type="ECO:0000256" key="2">
    <source>
        <dbReference type="ARBA" id="ARBA00022692"/>
    </source>
</evidence>
<evidence type="ECO:0000256" key="7">
    <source>
        <dbReference type="SAM" id="Phobius"/>
    </source>
</evidence>
<dbReference type="STRING" id="1868482.ENSTSYP00000010497"/>
<dbReference type="InterPro" id="IPR013783">
    <property type="entry name" value="Ig-like_fold"/>
</dbReference>
<dbReference type="InterPro" id="IPR003599">
    <property type="entry name" value="Ig_sub"/>
</dbReference>
<dbReference type="Gene3D" id="2.60.40.10">
    <property type="entry name" value="Immunoglobulins"/>
    <property type="match status" value="1"/>
</dbReference>
<proteinExistence type="predicted"/>
<evidence type="ECO:0000256" key="6">
    <source>
        <dbReference type="SAM" id="MobiDB-lite"/>
    </source>
</evidence>
<keyword evidence="3 8" id="KW-0732">Signal</keyword>
<keyword evidence="7" id="KW-1133">Transmembrane helix</keyword>
<dbReference type="GO" id="GO:0004888">
    <property type="term" value="F:transmembrane signaling receptor activity"/>
    <property type="evidence" value="ECO:0007669"/>
    <property type="project" value="TreeGrafter"/>
</dbReference>
<keyword evidence="10" id="KW-1185">Reference proteome</keyword>
<feature type="transmembrane region" description="Helical" evidence="7">
    <location>
        <begin position="180"/>
        <end position="201"/>
    </location>
</feature>
<keyword evidence="5" id="KW-1015">Disulfide bond</keyword>
<comment type="subcellular location">
    <subcellularLocation>
        <location evidence="1">Membrane</location>
    </subcellularLocation>
</comment>
<evidence type="ECO:0000313" key="11">
    <source>
        <dbReference type="RefSeq" id="XP_021573466.1"/>
    </source>
</evidence>